<sequence>LVPDDKLPSWIRDSRTAMKETGKALVAWDEWGKNPGRAAGAVTFNVLTTVFTGGAGAGVSGAGKAGAVAKALSVAGKAGRVIDPMTYIAKGAGAGLSKIGDITKALKGVGNIEIPKLPETAITLPEGTVKLPDGTVHFPEGTAIPEGATKLPDGNYQLPHDAPALPEGSTKLPTEDGAPARYYDPEGNLLDERGNVLQQVDDGPGDIVDQPDTGTPASGSDVPHTPSPTREPAMAGAATHTADNAAQHINLGNSLDTNLGDAGRVAEDIPTTAGAHAGGDLPTVHAGGDVPGSGVGDHFPGGSADHLPGGHVGDHMPTNDLNAPHPTGHGNTPSTNGTHPDTPSTTDRPNGTGQSDGAGTGGTHTDGPGAGGGHHEPPSTGGVHPDNLDDAGGIGDDAADHADDASTSGHQPSPERPSFMQDGKDPYGPKDSLTPEQIKEIQVYRANHEPGYFKDHYYADGRRLDTKIPDESGLVPVQLHVDPVTGVKSAASDAPPPIPEKYVDGADISRGRHEALNPETLQKLDEAAARRRSLIDYSMSAERHRGLLEDLGNSDSALHDAGNEYKAAMNDRTKAAELYGESIVEHQFIPEHYPNATKETLYGPANGNDQFDQVWRREDGGFVVVEAKSNVGTRLGGREVPHPDGKRTAMQGSREYFMDILKQMESRGRKYPSEPLLAAELKIALAEGKLDYVLVKGRADGGLYAGYAKHQFDIG</sequence>
<evidence type="ECO:0008006" key="4">
    <source>
        <dbReference type="Google" id="ProtNLM"/>
    </source>
</evidence>
<evidence type="ECO:0000313" key="2">
    <source>
        <dbReference type="EMBL" id="MFI5678622.1"/>
    </source>
</evidence>
<evidence type="ECO:0000256" key="1">
    <source>
        <dbReference type="SAM" id="MobiDB-lite"/>
    </source>
</evidence>
<feature type="region of interest" description="Disordered" evidence="1">
    <location>
        <begin position="271"/>
        <end position="433"/>
    </location>
</feature>
<organism evidence="2 3">
    <name type="scientific">Streptomyces cellulosae</name>
    <dbReference type="NCBI Taxonomy" id="1968"/>
    <lineage>
        <taxon>Bacteria</taxon>
        <taxon>Bacillati</taxon>
        <taxon>Actinomycetota</taxon>
        <taxon>Actinomycetes</taxon>
        <taxon>Kitasatosporales</taxon>
        <taxon>Streptomycetaceae</taxon>
        <taxon>Streptomyces</taxon>
    </lineage>
</organism>
<feature type="region of interest" description="Disordered" evidence="1">
    <location>
        <begin position="160"/>
        <end position="239"/>
    </location>
</feature>
<dbReference type="EMBL" id="JBITDC010000012">
    <property type="protein sequence ID" value="MFI5678622.1"/>
    <property type="molecule type" value="Genomic_DNA"/>
</dbReference>
<dbReference type="InterPro" id="IPR049762">
    <property type="entry name" value="PoNe_dom"/>
</dbReference>
<protein>
    <recommendedName>
        <fullName evidence="4">Tox-REase-2 domain-containing protein</fullName>
    </recommendedName>
</protein>
<dbReference type="CDD" id="cd20739">
    <property type="entry name" value="PoNe_DUF637"/>
    <property type="match status" value="1"/>
</dbReference>
<evidence type="ECO:0000313" key="3">
    <source>
        <dbReference type="Proteomes" id="UP001612415"/>
    </source>
</evidence>
<feature type="compositionally biased region" description="Polar residues" evidence="1">
    <location>
        <begin position="329"/>
        <end position="349"/>
    </location>
</feature>
<proteinExistence type="predicted"/>
<feature type="compositionally biased region" description="Gly residues" evidence="1">
    <location>
        <begin position="354"/>
        <end position="372"/>
    </location>
</feature>
<comment type="caution">
    <text evidence="2">The sequence shown here is derived from an EMBL/GenBank/DDBJ whole genome shotgun (WGS) entry which is preliminary data.</text>
</comment>
<dbReference type="RefSeq" id="WP_398659155.1">
    <property type="nucleotide sequence ID" value="NZ_JBITDC010000012.1"/>
</dbReference>
<dbReference type="Proteomes" id="UP001612415">
    <property type="component" value="Unassembled WGS sequence"/>
</dbReference>
<keyword evidence="3" id="KW-1185">Reference proteome</keyword>
<name>A0ABW7Y8A8_STRCE</name>
<gene>
    <name evidence="2" type="ORF">ACIA8P_28830</name>
</gene>
<accession>A0ABW7Y8A8</accession>
<feature type="non-terminal residue" evidence="2">
    <location>
        <position position="1"/>
    </location>
</feature>
<reference evidence="2 3" key="1">
    <citation type="submission" date="2024-10" db="EMBL/GenBank/DDBJ databases">
        <title>The Natural Products Discovery Center: Release of the First 8490 Sequenced Strains for Exploring Actinobacteria Biosynthetic Diversity.</title>
        <authorList>
            <person name="Kalkreuter E."/>
            <person name="Kautsar S.A."/>
            <person name="Yang D."/>
            <person name="Bader C.D."/>
            <person name="Teijaro C.N."/>
            <person name="Fluegel L."/>
            <person name="Davis C.M."/>
            <person name="Simpson J.R."/>
            <person name="Lauterbach L."/>
            <person name="Steele A.D."/>
            <person name="Gui C."/>
            <person name="Meng S."/>
            <person name="Li G."/>
            <person name="Viehrig K."/>
            <person name="Ye F."/>
            <person name="Su P."/>
            <person name="Kiefer A.F."/>
            <person name="Nichols A."/>
            <person name="Cepeda A.J."/>
            <person name="Yan W."/>
            <person name="Fan B."/>
            <person name="Jiang Y."/>
            <person name="Adhikari A."/>
            <person name="Zheng C.-J."/>
            <person name="Schuster L."/>
            <person name="Cowan T.M."/>
            <person name="Smanski M.J."/>
            <person name="Chevrette M.G."/>
            <person name="De Carvalho L.P.S."/>
            <person name="Shen B."/>
        </authorList>
    </citation>
    <scope>NUCLEOTIDE SEQUENCE [LARGE SCALE GENOMIC DNA]</scope>
    <source>
        <strain evidence="2 3">NPDC051599</strain>
    </source>
</reference>